<protein>
    <submittedName>
        <fullName evidence="2">WD repeat, SAM and U-box domain-containing protein 1</fullName>
    </submittedName>
</protein>
<dbReference type="OrthoDB" id="548197at2759"/>
<evidence type="ECO:0000313" key="3">
    <source>
        <dbReference type="Proteomes" id="UP000236333"/>
    </source>
</evidence>
<dbReference type="GO" id="GO:0016567">
    <property type="term" value="P:protein ubiquitination"/>
    <property type="evidence" value="ECO:0007669"/>
    <property type="project" value="UniProtKB-UniPathway"/>
</dbReference>
<dbReference type="SMART" id="SM00504">
    <property type="entry name" value="Ubox"/>
    <property type="match status" value="1"/>
</dbReference>
<proteinExistence type="predicted"/>
<dbReference type="PANTHER" id="PTHR46573:SF1">
    <property type="entry name" value="WD REPEAT, SAM AND U-BOX DOMAIN-CONTAINING PROTEIN 1"/>
    <property type="match status" value="1"/>
</dbReference>
<dbReference type="AlphaFoldDB" id="A0A2J7ZHA1"/>
<accession>A0A2J7ZHA1</accession>
<feature type="non-terminal residue" evidence="2">
    <location>
        <position position="1"/>
    </location>
</feature>
<keyword evidence="3" id="KW-1185">Reference proteome</keyword>
<dbReference type="EMBL" id="PGGS01002487">
    <property type="protein sequence ID" value="PNG99609.1"/>
    <property type="molecule type" value="Genomic_DNA"/>
</dbReference>
<feature type="non-terminal residue" evidence="2">
    <location>
        <position position="130"/>
    </location>
</feature>
<feature type="domain" description="U-box" evidence="1">
    <location>
        <begin position="46"/>
        <end position="121"/>
    </location>
</feature>
<dbReference type="InterPro" id="IPR052085">
    <property type="entry name" value="WD-SAM-U-box"/>
</dbReference>
<dbReference type="Proteomes" id="UP000236333">
    <property type="component" value="Unassembled WGS sequence"/>
</dbReference>
<dbReference type="CDD" id="cd23149">
    <property type="entry name" value="RING-Ubox_LubX-like_rpt1"/>
    <property type="match status" value="1"/>
</dbReference>
<dbReference type="InterPro" id="IPR003613">
    <property type="entry name" value="Ubox_domain"/>
</dbReference>
<evidence type="ECO:0000313" key="2">
    <source>
        <dbReference type="EMBL" id="PNG99609.1"/>
    </source>
</evidence>
<evidence type="ECO:0000259" key="1">
    <source>
        <dbReference type="PROSITE" id="PS51698"/>
    </source>
</evidence>
<dbReference type="PROSITE" id="PS51698">
    <property type="entry name" value="U_BOX"/>
    <property type="match status" value="1"/>
</dbReference>
<gene>
    <name evidence="2" type="ORF">TSOC_014611</name>
</gene>
<dbReference type="SUPFAM" id="SSF57850">
    <property type="entry name" value="RING/U-box"/>
    <property type="match status" value="1"/>
</dbReference>
<reference evidence="2 3" key="1">
    <citation type="journal article" date="2017" name="Mol. Biol. Evol.">
        <title>The 4-celled Tetrabaena socialis nuclear genome reveals the essential components for genetic control of cell number at the origin of multicellularity in the volvocine lineage.</title>
        <authorList>
            <person name="Featherston J."/>
            <person name="Arakaki Y."/>
            <person name="Hanschen E.R."/>
            <person name="Ferris P.J."/>
            <person name="Michod R.E."/>
            <person name="Olson B.J.S.C."/>
            <person name="Nozaki H."/>
            <person name="Durand P.M."/>
        </authorList>
    </citation>
    <scope>NUCLEOTIDE SEQUENCE [LARGE SCALE GENOMIC DNA]</scope>
    <source>
        <strain evidence="2 3">NIES-571</strain>
    </source>
</reference>
<sequence length="130" mass="15006">QEDAVRTAAHQLAIAEDQEALGHWRALGTRCVTVIRRIRSAAASEVVPEHFLCPITHVVMEDPVITPSGYTYERFAIERWNEGRDPPEDPFTREAFNGVPLIPNRVIRDAIEHFRMNERRYSVRLPQWGM</sequence>
<dbReference type="Gene3D" id="3.30.40.10">
    <property type="entry name" value="Zinc/RING finger domain, C3HC4 (zinc finger)"/>
    <property type="match status" value="1"/>
</dbReference>
<dbReference type="GO" id="GO:0004842">
    <property type="term" value="F:ubiquitin-protein transferase activity"/>
    <property type="evidence" value="ECO:0007669"/>
    <property type="project" value="InterPro"/>
</dbReference>
<name>A0A2J7ZHA1_9CHLO</name>
<dbReference type="PANTHER" id="PTHR46573">
    <property type="entry name" value="WD REPEAT, SAM AND U-BOX DOMAIN-CONTAINING PROTEIN 1"/>
    <property type="match status" value="1"/>
</dbReference>
<organism evidence="2 3">
    <name type="scientific">Tetrabaena socialis</name>
    <dbReference type="NCBI Taxonomy" id="47790"/>
    <lineage>
        <taxon>Eukaryota</taxon>
        <taxon>Viridiplantae</taxon>
        <taxon>Chlorophyta</taxon>
        <taxon>core chlorophytes</taxon>
        <taxon>Chlorophyceae</taxon>
        <taxon>CS clade</taxon>
        <taxon>Chlamydomonadales</taxon>
        <taxon>Tetrabaenaceae</taxon>
        <taxon>Tetrabaena</taxon>
    </lineage>
</organism>
<comment type="caution">
    <text evidence="2">The sequence shown here is derived from an EMBL/GenBank/DDBJ whole genome shotgun (WGS) entry which is preliminary data.</text>
</comment>
<dbReference type="UniPathway" id="UPA00143"/>
<dbReference type="Pfam" id="PF04564">
    <property type="entry name" value="U-box"/>
    <property type="match status" value="1"/>
</dbReference>
<dbReference type="InterPro" id="IPR013083">
    <property type="entry name" value="Znf_RING/FYVE/PHD"/>
</dbReference>